<sequence>MWGKGRRLEIHNNPLNRSGISLGLVAGLVGDPKETDEFTLNMVSLTLSHVKVEVDLTQPLSSVVEFERESGEVVEVHVDYPWTPPTCSH</sequence>
<organism evidence="1 2">
    <name type="scientific">Brassica cretica</name>
    <name type="common">Mustard</name>
    <dbReference type="NCBI Taxonomy" id="69181"/>
    <lineage>
        <taxon>Eukaryota</taxon>
        <taxon>Viridiplantae</taxon>
        <taxon>Streptophyta</taxon>
        <taxon>Embryophyta</taxon>
        <taxon>Tracheophyta</taxon>
        <taxon>Spermatophyta</taxon>
        <taxon>Magnoliopsida</taxon>
        <taxon>eudicotyledons</taxon>
        <taxon>Gunneridae</taxon>
        <taxon>Pentapetalae</taxon>
        <taxon>rosids</taxon>
        <taxon>malvids</taxon>
        <taxon>Brassicales</taxon>
        <taxon>Brassicaceae</taxon>
        <taxon>Brassiceae</taxon>
        <taxon>Brassica</taxon>
    </lineage>
</organism>
<dbReference type="AlphaFoldDB" id="A0A3N6RG47"/>
<dbReference type="PANTHER" id="PTHR31286">
    <property type="entry name" value="GLYCINE-RICH CELL WALL STRUCTURAL PROTEIN 1.8-LIKE"/>
    <property type="match status" value="1"/>
</dbReference>
<accession>A0A3N6RG47</accession>
<dbReference type="EMBL" id="QGKW02001660">
    <property type="protein sequence ID" value="KAF2581093.1"/>
    <property type="molecule type" value="Genomic_DNA"/>
</dbReference>
<comment type="caution">
    <text evidence="1">The sequence shown here is derived from an EMBL/GenBank/DDBJ whole genome shotgun (WGS) entry which is preliminary data.</text>
</comment>
<proteinExistence type="predicted"/>
<dbReference type="Proteomes" id="UP000712281">
    <property type="component" value="Unassembled WGS sequence"/>
</dbReference>
<evidence type="ECO:0000313" key="2">
    <source>
        <dbReference type="Proteomes" id="UP000712281"/>
    </source>
</evidence>
<evidence type="ECO:0000313" key="1">
    <source>
        <dbReference type="EMBL" id="KAF2581093.1"/>
    </source>
</evidence>
<reference evidence="1" key="1">
    <citation type="submission" date="2019-12" db="EMBL/GenBank/DDBJ databases">
        <title>Genome sequencing and annotation of Brassica cretica.</title>
        <authorList>
            <person name="Studholme D.J."/>
            <person name="Sarris P.F."/>
        </authorList>
    </citation>
    <scope>NUCLEOTIDE SEQUENCE</scope>
    <source>
        <strain evidence="1">PFS-001/15</strain>
        <tissue evidence="1">Leaf</tissue>
    </source>
</reference>
<dbReference type="InterPro" id="IPR040256">
    <property type="entry name" value="At4g02000-like"/>
</dbReference>
<protein>
    <submittedName>
        <fullName evidence="1">Uncharacterized protein</fullName>
    </submittedName>
</protein>
<dbReference type="OrthoDB" id="1109940at2759"/>
<gene>
    <name evidence="1" type="ORF">F2Q68_00002374</name>
</gene>
<name>A0A3N6RG47_BRACR</name>
<dbReference type="PANTHER" id="PTHR31286:SF90">
    <property type="entry name" value="DUF4283 DOMAIN-CONTAINING PROTEIN"/>
    <property type="match status" value="1"/>
</dbReference>